<evidence type="ECO:0000313" key="3">
    <source>
        <dbReference type="EMBL" id="CAD9574730.1"/>
    </source>
</evidence>
<reference evidence="3" key="1">
    <citation type="submission" date="2021-01" db="EMBL/GenBank/DDBJ databases">
        <authorList>
            <person name="Corre E."/>
            <person name="Pelletier E."/>
            <person name="Niang G."/>
            <person name="Scheremetjew M."/>
            <person name="Finn R."/>
            <person name="Kale V."/>
            <person name="Holt S."/>
            <person name="Cochrane G."/>
            <person name="Meng A."/>
            <person name="Brown T."/>
            <person name="Cohen L."/>
        </authorList>
    </citation>
    <scope>NUCLEOTIDE SEQUENCE</scope>
    <source>
        <strain evidence="3">SM1012Den-03</strain>
    </source>
</reference>
<dbReference type="Pfam" id="PF05050">
    <property type="entry name" value="Methyltransf_21"/>
    <property type="match status" value="1"/>
</dbReference>
<proteinExistence type="predicted"/>
<keyword evidence="1" id="KW-1133">Transmembrane helix</keyword>
<dbReference type="InterPro" id="IPR006342">
    <property type="entry name" value="FkbM_mtfrase"/>
</dbReference>
<dbReference type="SUPFAM" id="SSF53335">
    <property type="entry name" value="S-adenosyl-L-methionine-dependent methyltransferases"/>
    <property type="match status" value="1"/>
</dbReference>
<feature type="domain" description="Methyltransferase FkbM" evidence="2">
    <location>
        <begin position="136"/>
        <end position="316"/>
    </location>
</feature>
<gene>
    <name evidence="3" type="ORF">SMAR0320_LOCUS1771</name>
</gene>
<feature type="transmembrane region" description="Helical" evidence="1">
    <location>
        <begin position="7"/>
        <end position="24"/>
    </location>
</feature>
<keyword evidence="1" id="KW-0812">Transmembrane</keyword>
<protein>
    <recommendedName>
        <fullName evidence="2">Methyltransferase FkbM domain-containing protein</fullName>
    </recommendedName>
</protein>
<dbReference type="PANTHER" id="PTHR34203:SF13">
    <property type="entry name" value="EXPRESSED PROTEIN"/>
    <property type="match status" value="1"/>
</dbReference>
<dbReference type="InterPro" id="IPR029063">
    <property type="entry name" value="SAM-dependent_MTases_sf"/>
</dbReference>
<evidence type="ECO:0000259" key="2">
    <source>
        <dbReference type="Pfam" id="PF05050"/>
    </source>
</evidence>
<organism evidence="3">
    <name type="scientific">Skeletonema marinoi</name>
    <dbReference type="NCBI Taxonomy" id="267567"/>
    <lineage>
        <taxon>Eukaryota</taxon>
        <taxon>Sar</taxon>
        <taxon>Stramenopiles</taxon>
        <taxon>Ochrophyta</taxon>
        <taxon>Bacillariophyta</taxon>
        <taxon>Coscinodiscophyceae</taxon>
        <taxon>Thalassiosirophycidae</taxon>
        <taxon>Thalassiosirales</taxon>
        <taxon>Skeletonemataceae</taxon>
        <taxon>Skeletonema</taxon>
        <taxon>Skeletonema marinoi-dohrnii complex</taxon>
    </lineage>
</organism>
<dbReference type="EMBL" id="HBGZ01002573">
    <property type="protein sequence ID" value="CAD9574730.1"/>
    <property type="molecule type" value="Transcribed_RNA"/>
</dbReference>
<name>A0A7S2KEN7_9STRA</name>
<dbReference type="AlphaFoldDB" id="A0A7S2KEN7"/>
<sequence>MTSTRRIYIIVIIAVAMLVVAQNLSSPSCFVFQDGQRNVEDTDNNSAHVRDSLASTAYPLANPKPGFSLLGDRGVVAGTCADIGWNYVFSYAEDIRSQKWDLQALKSHRTQGVATKLCGYGYDKYFDGARGYTMLDIGANMGLSLMPYYSKGWKVVAFEPIKDNINTLRRNLFINGITEDQVALVEGAVTNQSGILEIYAPRGRTDNTALSRKGSTLNVGGDVDVEKVTAIEIDTYINNAVSSDLRRNIMLVKIDTQGHELNVLQGMKSFLSAPPSNEDLGGWSFVVVAEYHVGLQKAAGHDPNEVLNFMRSLGYEVRCKLTDIDPILPPASPKCGDVIFSKGIKFGTVISESIKSDGKQEEQN</sequence>
<dbReference type="InterPro" id="IPR052514">
    <property type="entry name" value="SAM-dependent_MTase"/>
</dbReference>
<dbReference type="PANTHER" id="PTHR34203">
    <property type="entry name" value="METHYLTRANSFERASE, FKBM FAMILY PROTEIN"/>
    <property type="match status" value="1"/>
</dbReference>
<evidence type="ECO:0000256" key="1">
    <source>
        <dbReference type="SAM" id="Phobius"/>
    </source>
</evidence>
<keyword evidence="1" id="KW-0472">Membrane</keyword>
<accession>A0A7S2KEN7</accession>
<dbReference type="Gene3D" id="3.40.50.150">
    <property type="entry name" value="Vaccinia Virus protein VP39"/>
    <property type="match status" value="1"/>
</dbReference>
<dbReference type="NCBIfam" id="TIGR01444">
    <property type="entry name" value="fkbM_fam"/>
    <property type="match status" value="1"/>
</dbReference>